<evidence type="ECO:0000313" key="2">
    <source>
        <dbReference type="EMBL" id="MED6172633.1"/>
    </source>
</evidence>
<name>A0ABU6VJ25_9FABA</name>
<reference evidence="2 3" key="1">
    <citation type="journal article" date="2023" name="Plants (Basel)">
        <title>Bridging the Gap: Combining Genomics and Transcriptomics Approaches to Understand Stylosanthes scabra, an Orphan Legume from the Brazilian Caatinga.</title>
        <authorList>
            <person name="Ferreira-Neto J.R.C."/>
            <person name="da Silva M.D."/>
            <person name="Binneck E."/>
            <person name="de Melo N.F."/>
            <person name="da Silva R.H."/>
            <person name="de Melo A.L.T.M."/>
            <person name="Pandolfi V."/>
            <person name="Bustamante F.O."/>
            <person name="Brasileiro-Vidal A.C."/>
            <person name="Benko-Iseppon A.M."/>
        </authorList>
    </citation>
    <scope>NUCLEOTIDE SEQUENCE [LARGE SCALE GENOMIC DNA]</scope>
    <source>
        <tissue evidence="2">Leaves</tissue>
    </source>
</reference>
<keyword evidence="3" id="KW-1185">Reference proteome</keyword>
<dbReference type="EMBL" id="JASCZI010151405">
    <property type="protein sequence ID" value="MED6172633.1"/>
    <property type="molecule type" value="Genomic_DNA"/>
</dbReference>
<proteinExistence type="predicted"/>
<accession>A0ABU6VJ25</accession>
<feature type="compositionally biased region" description="Polar residues" evidence="1">
    <location>
        <begin position="25"/>
        <end position="39"/>
    </location>
</feature>
<comment type="caution">
    <text evidence="2">The sequence shown here is derived from an EMBL/GenBank/DDBJ whole genome shotgun (WGS) entry which is preliminary data.</text>
</comment>
<sequence>MGEGGGRRKGVRDGRGRGEGGDGPPTQQSQGGQDGPSTSYEHDAGMSTQAEVPSTPQTQQNVATPTIASLSQAFLDRAPSPGFQQMMKQILLPVVPTPLASPALAEHRDEPPARGRGRRIPRHRGCGTGGHI</sequence>
<feature type="region of interest" description="Disordered" evidence="1">
    <location>
        <begin position="102"/>
        <end position="132"/>
    </location>
</feature>
<evidence type="ECO:0000256" key="1">
    <source>
        <dbReference type="SAM" id="MobiDB-lite"/>
    </source>
</evidence>
<protein>
    <submittedName>
        <fullName evidence="2">Uncharacterized protein</fullName>
    </submittedName>
</protein>
<organism evidence="2 3">
    <name type="scientific">Stylosanthes scabra</name>
    <dbReference type="NCBI Taxonomy" id="79078"/>
    <lineage>
        <taxon>Eukaryota</taxon>
        <taxon>Viridiplantae</taxon>
        <taxon>Streptophyta</taxon>
        <taxon>Embryophyta</taxon>
        <taxon>Tracheophyta</taxon>
        <taxon>Spermatophyta</taxon>
        <taxon>Magnoliopsida</taxon>
        <taxon>eudicotyledons</taxon>
        <taxon>Gunneridae</taxon>
        <taxon>Pentapetalae</taxon>
        <taxon>rosids</taxon>
        <taxon>fabids</taxon>
        <taxon>Fabales</taxon>
        <taxon>Fabaceae</taxon>
        <taxon>Papilionoideae</taxon>
        <taxon>50 kb inversion clade</taxon>
        <taxon>dalbergioids sensu lato</taxon>
        <taxon>Dalbergieae</taxon>
        <taxon>Pterocarpus clade</taxon>
        <taxon>Stylosanthes</taxon>
    </lineage>
</organism>
<feature type="region of interest" description="Disordered" evidence="1">
    <location>
        <begin position="1"/>
        <end position="65"/>
    </location>
</feature>
<evidence type="ECO:0000313" key="3">
    <source>
        <dbReference type="Proteomes" id="UP001341840"/>
    </source>
</evidence>
<gene>
    <name evidence="2" type="ORF">PIB30_051810</name>
</gene>
<feature type="compositionally biased region" description="Basic residues" evidence="1">
    <location>
        <begin position="115"/>
        <end position="125"/>
    </location>
</feature>
<feature type="compositionally biased region" description="Polar residues" evidence="1">
    <location>
        <begin position="46"/>
        <end position="65"/>
    </location>
</feature>
<dbReference type="Proteomes" id="UP001341840">
    <property type="component" value="Unassembled WGS sequence"/>
</dbReference>
<feature type="compositionally biased region" description="Basic and acidic residues" evidence="1">
    <location>
        <begin position="11"/>
        <end position="20"/>
    </location>
</feature>